<keyword evidence="1" id="KW-0812">Transmembrane</keyword>
<dbReference type="EMBL" id="UZAK01017796">
    <property type="protein sequence ID" value="VDP08367.1"/>
    <property type="molecule type" value="Genomic_DNA"/>
</dbReference>
<evidence type="ECO:0000313" key="4">
    <source>
        <dbReference type="WBParaSite" id="SCUD_0000685301-mRNA-1"/>
    </source>
</evidence>
<protein>
    <submittedName>
        <fullName evidence="4">Ovule protein</fullName>
    </submittedName>
</protein>
<accession>A0A183JVV8</accession>
<dbReference type="WBParaSite" id="SCUD_0000685301-mRNA-1">
    <property type="protein sequence ID" value="SCUD_0000685301-mRNA-1"/>
    <property type="gene ID" value="SCUD_0000685301"/>
</dbReference>
<proteinExistence type="predicted"/>
<gene>
    <name evidence="2" type="ORF">SCUD_LOCUS6855</name>
</gene>
<evidence type="ECO:0000313" key="2">
    <source>
        <dbReference type="EMBL" id="VDP08367.1"/>
    </source>
</evidence>
<name>A0A183JVV8_9TREM</name>
<dbReference type="AlphaFoldDB" id="A0A183JVV8"/>
<evidence type="ECO:0000256" key="1">
    <source>
        <dbReference type="SAM" id="Phobius"/>
    </source>
</evidence>
<reference evidence="2 3" key="2">
    <citation type="submission" date="2018-11" db="EMBL/GenBank/DDBJ databases">
        <authorList>
            <consortium name="Pathogen Informatics"/>
        </authorList>
    </citation>
    <scope>NUCLEOTIDE SEQUENCE [LARGE SCALE GENOMIC DNA]</scope>
    <source>
        <strain evidence="2">Dakar</strain>
        <strain evidence="3">Dakar, Senegal</strain>
    </source>
</reference>
<keyword evidence="1" id="KW-0472">Membrane</keyword>
<dbReference type="Proteomes" id="UP000279833">
    <property type="component" value="Unassembled WGS sequence"/>
</dbReference>
<reference evidence="4" key="1">
    <citation type="submission" date="2016-06" db="UniProtKB">
        <authorList>
            <consortium name="WormBaseParasite"/>
        </authorList>
    </citation>
    <scope>IDENTIFICATION</scope>
</reference>
<organism evidence="4">
    <name type="scientific">Schistosoma curassoni</name>
    <dbReference type="NCBI Taxonomy" id="6186"/>
    <lineage>
        <taxon>Eukaryota</taxon>
        <taxon>Metazoa</taxon>
        <taxon>Spiralia</taxon>
        <taxon>Lophotrochozoa</taxon>
        <taxon>Platyhelminthes</taxon>
        <taxon>Trematoda</taxon>
        <taxon>Digenea</taxon>
        <taxon>Strigeidida</taxon>
        <taxon>Schistosomatoidea</taxon>
        <taxon>Schistosomatidae</taxon>
        <taxon>Schistosoma</taxon>
    </lineage>
</organism>
<evidence type="ECO:0000313" key="3">
    <source>
        <dbReference type="Proteomes" id="UP000279833"/>
    </source>
</evidence>
<keyword evidence="3" id="KW-1185">Reference proteome</keyword>
<feature type="transmembrane region" description="Helical" evidence="1">
    <location>
        <begin position="35"/>
        <end position="53"/>
    </location>
</feature>
<keyword evidence="1" id="KW-1133">Transmembrane helix</keyword>
<sequence length="66" mass="7255">MLEIQSTSLIKSSISNGSVKNKATNADHCKSFLPSGYLVLTYLFISTCLYGLLSSEHRCRAKAQDN</sequence>